<dbReference type="EMBL" id="BMAU01021139">
    <property type="protein sequence ID" value="GFX91978.1"/>
    <property type="molecule type" value="Genomic_DNA"/>
</dbReference>
<evidence type="ECO:0000313" key="2">
    <source>
        <dbReference type="EMBL" id="GFX91978.1"/>
    </source>
</evidence>
<comment type="caution">
    <text evidence="2">The sequence shown here is derived from an EMBL/GenBank/DDBJ whole genome shotgun (WGS) entry which is preliminary data.</text>
</comment>
<accession>A0A8X6UXZ5</accession>
<evidence type="ECO:0000313" key="3">
    <source>
        <dbReference type="Proteomes" id="UP000887159"/>
    </source>
</evidence>
<name>A0A8X6UXZ5_TRICX</name>
<evidence type="ECO:0000256" key="1">
    <source>
        <dbReference type="SAM" id="MobiDB-lite"/>
    </source>
</evidence>
<gene>
    <name evidence="2" type="ORF">TNCV_5004421</name>
</gene>
<reference evidence="2" key="1">
    <citation type="submission" date="2020-08" db="EMBL/GenBank/DDBJ databases">
        <title>Multicomponent nature underlies the extraordinary mechanical properties of spider dragline silk.</title>
        <authorList>
            <person name="Kono N."/>
            <person name="Nakamura H."/>
            <person name="Mori M."/>
            <person name="Yoshida Y."/>
            <person name="Ohtoshi R."/>
            <person name="Malay A.D."/>
            <person name="Moran D.A.P."/>
            <person name="Tomita M."/>
            <person name="Numata K."/>
            <person name="Arakawa K."/>
        </authorList>
    </citation>
    <scope>NUCLEOTIDE SEQUENCE</scope>
</reference>
<organism evidence="2 3">
    <name type="scientific">Trichonephila clavipes</name>
    <name type="common">Golden silk orbweaver</name>
    <name type="synonym">Nephila clavipes</name>
    <dbReference type="NCBI Taxonomy" id="2585209"/>
    <lineage>
        <taxon>Eukaryota</taxon>
        <taxon>Metazoa</taxon>
        <taxon>Ecdysozoa</taxon>
        <taxon>Arthropoda</taxon>
        <taxon>Chelicerata</taxon>
        <taxon>Arachnida</taxon>
        <taxon>Araneae</taxon>
        <taxon>Araneomorphae</taxon>
        <taxon>Entelegynae</taxon>
        <taxon>Araneoidea</taxon>
        <taxon>Nephilidae</taxon>
        <taxon>Trichonephila</taxon>
    </lineage>
</organism>
<dbReference type="Proteomes" id="UP000887159">
    <property type="component" value="Unassembled WGS sequence"/>
</dbReference>
<dbReference type="AlphaFoldDB" id="A0A8X6UXZ5"/>
<keyword evidence="3" id="KW-1185">Reference proteome</keyword>
<feature type="region of interest" description="Disordered" evidence="1">
    <location>
        <begin position="49"/>
        <end position="71"/>
    </location>
</feature>
<proteinExistence type="predicted"/>
<sequence length="71" mass="7713">MAPKQLLKLTVLSGRKSHLLGQITRIKNSLESVDSPINQVELKNKLASLYQTSDPQPPVRGSNGAGPPKEH</sequence>
<protein>
    <submittedName>
        <fullName evidence="2">Uncharacterized protein</fullName>
    </submittedName>
</protein>